<keyword evidence="1" id="KW-0472">Membrane</keyword>
<sequence length="75" mass="7537">MASGGDIPPIPHLPFASLSARGRDGSPSSVFCAGSSITPSVLLLPLSITALISLIASSSTLSTRTKTTSPSLKVL</sequence>
<dbReference type="AlphaFoldDB" id="A0A9P4TU71"/>
<protein>
    <submittedName>
        <fullName evidence="2">Uncharacterized protein</fullName>
    </submittedName>
</protein>
<proteinExistence type="predicted"/>
<gene>
    <name evidence="2" type="ORF">EJ08DRAFT_652489</name>
</gene>
<dbReference type="EMBL" id="MU007076">
    <property type="protein sequence ID" value="KAF2424252.1"/>
    <property type="molecule type" value="Genomic_DNA"/>
</dbReference>
<dbReference type="Proteomes" id="UP000800235">
    <property type="component" value="Unassembled WGS sequence"/>
</dbReference>
<comment type="caution">
    <text evidence="2">The sequence shown here is derived from an EMBL/GenBank/DDBJ whole genome shotgun (WGS) entry which is preliminary data.</text>
</comment>
<reference evidence="2" key="1">
    <citation type="journal article" date="2020" name="Stud. Mycol.">
        <title>101 Dothideomycetes genomes: a test case for predicting lifestyles and emergence of pathogens.</title>
        <authorList>
            <person name="Haridas S."/>
            <person name="Albert R."/>
            <person name="Binder M."/>
            <person name="Bloem J."/>
            <person name="Labutti K."/>
            <person name="Salamov A."/>
            <person name="Andreopoulos B."/>
            <person name="Baker S."/>
            <person name="Barry K."/>
            <person name="Bills G."/>
            <person name="Bluhm B."/>
            <person name="Cannon C."/>
            <person name="Castanera R."/>
            <person name="Culley D."/>
            <person name="Daum C."/>
            <person name="Ezra D."/>
            <person name="Gonzalez J."/>
            <person name="Henrissat B."/>
            <person name="Kuo A."/>
            <person name="Liang C."/>
            <person name="Lipzen A."/>
            <person name="Lutzoni F."/>
            <person name="Magnuson J."/>
            <person name="Mondo S."/>
            <person name="Nolan M."/>
            <person name="Ohm R."/>
            <person name="Pangilinan J."/>
            <person name="Park H.-J."/>
            <person name="Ramirez L."/>
            <person name="Alfaro M."/>
            <person name="Sun H."/>
            <person name="Tritt A."/>
            <person name="Yoshinaga Y."/>
            <person name="Zwiers L.-H."/>
            <person name="Turgeon B."/>
            <person name="Goodwin S."/>
            <person name="Spatafora J."/>
            <person name="Crous P."/>
            <person name="Grigoriev I."/>
        </authorList>
    </citation>
    <scope>NUCLEOTIDE SEQUENCE</scope>
    <source>
        <strain evidence="2">CBS 130266</strain>
    </source>
</reference>
<keyword evidence="1" id="KW-0812">Transmembrane</keyword>
<evidence type="ECO:0000256" key="1">
    <source>
        <dbReference type="SAM" id="Phobius"/>
    </source>
</evidence>
<evidence type="ECO:0000313" key="3">
    <source>
        <dbReference type="Proteomes" id="UP000800235"/>
    </source>
</evidence>
<accession>A0A9P4TU71</accession>
<keyword evidence="3" id="KW-1185">Reference proteome</keyword>
<feature type="transmembrane region" description="Helical" evidence="1">
    <location>
        <begin position="37"/>
        <end position="56"/>
    </location>
</feature>
<evidence type="ECO:0000313" key="2">
    <source>
        <dbReference type="EMBL" id="KAF2424252.1"/>
    </source>
</evidence>
<organism evidence="2 3">
    <name type="scientific">Tothia fuscella</name>
    <dbReference type="NCBI Taxonomy" id="1048955"/>
    <lineage>
        <taxon>Eukaryota</taxon>
        <taxon>Fungi</taxon>
        <taxon>Dikarya</taxon>
        <taxon>Ascomycota</taxon>
        <taxon>Pezizomycotina</taxon>
        <taxon>Dothideomycetes</taxon>
        <taxon>Pleosporomycetidae</taxon>
        <taxon>Venturiales</taxon>
        <taxon>Cylindrosympodiaceae</taxon>
        <taxon>Tothia</taxon>
    </lineage>
</organism>
<keyword evidence="1" id="KW-1133">Transmembrane helix</keyword>
<name>A0A9P4TU71_9PEZI</name>